<keyword evidence="1" id="KW-0862">Zinc</keyword>
<dbReference type="Pfam" id="PF02585">
    <property type="entry name" value="PIG-L"/>
    <property type="match status" value="1"/>
</dbReference>
<dbReference type="OrthoDB" id="116799at2"/>
<keyword evidence="4" id="KW-1185">Reference proteome</keyword>
<accession>A0A6I6F2V4</accession>
<evidence type="ECO:0000313" key="3">
    <source>
        <dbReference type="EMBL" id="QGV78000.1"/>
    </source>
</evidence>
<dbReference type="RefSeq" id="WP_156691816.1">
    <property type="nucleotide sequence ID" value="NZ_CP034279.1"/>
</dbReference>
<evidence type="ECO:0000256" key="2">
    <source>
        <dbReference type="SAM" id="MobiDB-lite"/>
    </source>
</evidence>
<feature type="region of interest" description="Disordered" evidence="2">
    <location>
        <begin position="1"/>
        <end position="38"/>
    </location>
</feature>
<dbReference type="InterPro" id="IPR003737">
    <property type="entry name" value="GlcNAc_PI_deacetylase-related"/>
</dbReference>
<feature type="compositionally biased region" description="Basic and acidic residues" evidence="2">
    <location>
        <begin position="1"/>
        <end position="17"/>
    </location>
</feature>
<proteinExistence type="predicted"/>
<dbReference type="InterPro" id="IPR024078">
    <property type="entry name" value="LmbE-like_dom_sf"/>
</dbReference>
<evidence type="ECO:0000256" key="1">
    <source>
        <dbReference type="ARBA" id="ARBA00022833"/>
    </source>
</evidence>
<evidence type="ECO:0000313" key="4">
    <source>
        <dbReference type="Proteomes" id="UP000422572"/>
    </source>
</evidence>
<gene>
    <name evidence="3" type="ORF">EIZ62_06845</name>
</gene>
<reference evidence="3 4" key="1">
    <citation type="submission" date="2018-12" db="EMBL/GenBank/DDBJ databases">
        <title>Complete genome sequence of Streptomyces ficellus NRRL8067, the producer of ficellomycin, feldamycin and nojirimycin.</title>
        <authorList>
            <person name="Zhang H."/>
            <person name="Yue R."/>
            <person name="Liu Y."/>
            <person name="Li M."/>
            <person name="Mu H."/>
            <person name="Zhang J."/>
        </authorList>
    </citation>
    <scope>NUCLEOTIDE SEQUENCE [LARGE SCALE GENOMIC DNA]</scope>
    <source>
        <strain evidence="3 4">NRRL 8067</strain>
    </source>
</reference>
<dbReference type="AlphaFoldDB" id="A0A6I6F2V4"/>
<dbReference type="KEGG" id="sfic:EIZ62_06845"/>
<dbReference type="SUPFAM" id="SSF102588">
    <property type="entry name" value="LmbE-like"/>
    <property type="match status" value="1"/>
</dbReference>
<dbReference type="GO" id="GO:0016137">
    <property type="term" value="P:glycoside metabolic process"/>
    <property type="evidence" value="ECO:0007669"/>
    <property type="project" value="UniProtKB-ARBA"/>
</dbReference>
<dbReference type="Gene3D" id="3.40.50.10320">
    <property type="entry name" value="LmbE-like"/>
    <property type="match status" value="1"/>
</dbReference>
<name>A0A6I6F2V4_9ACTN</name>
<sequence>MGTDRTRPPARDADHLRTGPPGTDPLATGGPIPYGFGTDGLGGDPVPYGLGGDPASYGLGGGTGTDTRTGTAWLTAAVGEGRPLVVLSPHLDDAVLSCGALMAHARHTAPVTVVTVFTEAGPPPYTLSARGFLHQNGARDAGELYASRRAEDRAVLERLDITWHHLGLPEGLFRRKPDHGSRRPRRLGALLPESAHIYPTYRRHLAAGRLSRFDTGTLMRVLGAVAEQWGPDPRLLLAPLAVGGHADHLLVRTAAELSRRPVVYYSDFPYNQQHSVDAGFRRRNAPVPAVWRRGLAGKPDLIRAYRTQAGLLFPSGQIPVVPEVYVFPGGPP</sequence>
<protein>
    <submittedName>
        <fullName evidence="3">PIG-L family deacetylase</fullName>
    </submittedName>
</protein>
<dbReference type="EMBL" id="CP034279">
    <property type="protein sequence ID" value="QGV78000.1"/>
    <property type="molecule type" value="Genomic_DNA"/>
</dbReference>
<dbReference type="Proteomes" id="UP000422572">
    <property type="component" value="Chromosome"/>
</dbReference>
<organism evidence="3 4">
    <name type="scientific">Streptomyces ficellus</name>
    <dbReference type="NCBI Taxonomy" id="1977088"/>
    <lineage>
        <taxon>Bacteria</taxon>
        <taxon>Bacillati</taxon>
        <taxon>Actinomycetota</taxon>
        <taxon>Actinomycetes</taxon>
        <taxon>Kitasatosporales</taxon>
        <taxon>Streptomycetaceae</taxon>
        <taxon>Streptomyces</taxon>
    </lineage>
</organism>